<dbReference type="CDD" id="cd16015">
    <property type="entry name" value="LTA_synthase"/>
    <property type="match status" value="1"/>
</dbReference>
<keyword evidence="5 10" id="KW-0472">Membrane</keyword>
<keyword evidence="13" id="KW-1185">Reference proteome</keyword>
<feature type="binding site" evidence="8">
    <location>
        <position position="290"/>
    </location>
    <ligand>
        <name>Mn(2+)</name>
        <dbReference type="ChEBI" id="CHEBI:29035"/>
    </ligand>
</feature>
<feature type="binding site" evidence="7">
    <location>
        <position position="445"/>
    </location>
    <ligand>
        <name>substrate</name>
    </ligand>
</feature>
<keyword evidence="12" id="KW-0808">Transferase</keyword>
<feature type="transmembrane region" description="Helical" evidence="10">
    <location>
        <begin position="149"/>
        <end position="166"/>
    </location>
</feature>
<dbReference type="GO" id="GO:0005886">
    <property type="term" value="C:plasma membrane"/>
    <property type="evidence" value="ECO:0007669"/>
    <property type="project" value="UniProtKB-SubCell"/>
</dbReference>
<evidence type="ECO:0000313" key="13">
    <source>
        <dbReference type="Proteomes" id="UP000286246"/>
    </source>
</evidence>
<dbReference type="Proteomes" id="UP000286246">
    <property type="component" value="Unassembled WGS sequence"/>
</dbReference>
<evidence type="ECO:0000256" key="6">
    <source>
        <dbReference type="PIRSR" id="PIRSR005091-1"/>
    </source>
</evidence>
<dbReference type="Gene3D" id="3.30.1120.80">
    <property type="match status" value="1"/>
</dbReference>
<keyword evidence="3 10" id="KW-0812">Transmembrane</keyword>
<feature type="binding site" evidence="8">
    <location>
        <position position="500"/>
    </location>
    <ligand>
        <name>Mn(2+)</name>
        <dbReference type="ChEBI" id="CHEBI:29035"/>
    </ligand>
</feature>
<feature type="active site" evidence="6">
    <location>
        <position position="330"/>
    </location>
</feature>
<name>A0A420AE11_SPHD1</name>
<dbReference type="EMBL" id="RAPY01000008">
    <property type="protein sequence ID" value="RKE42667.1"/>
    <property type="molecule type" value="Genomic_DNA"/>
</dbReference>
<sequence>MPVLFLHEGMQRFANELRALTQYFLFWLIICFIDRFIFISAFFEKIGTANFTEIFRIYFHGLSLDFSAVSYICAIPFVVYCILSFFPKVQPKRIILDIYTIVVLVLFFVTSFINVNIYREWGDKISKRAIDAFLASPSGAVASAESTPVFLPILGMLVGIFCGYFLYRWMFKKVYFFNVKSPIGNFLKLAVGVFVLFTFIRGGYGRATLNPSKAYYSEVTFYNHAAVNTQWSLLRDFFTKSTKLKSPYDFYGSDQQAIQEQLKPAFQSQPDSAVEVLSTTRPNVVIIMLESFVGDLIQSLGGEKGITPHMEELIKGGILFDHIYSAADRSDKGMVAILSGFPAQGPESIIKYIDKHENMPAIGQEFDHAGYETSFYHGGQSEFYNFKSYMLTHGISRVVDNANFGLDAERASWGVYDHVVFNQMIHDFNKEKQPFFSTIFTLINHEPFELKHGYKFGSTNNADKFRSTANYTDSAVFDFIGKAKKEAWYKNTLFVIVADHGHRLPSEKWELFHPNRFHIPLIFFGDVIKPEYRGKIFNRIGNQTDLATTLLTQLKLPTNRYHWSRDLFNPTTPQIAFYNSKDAFGAVTPEQSVSFDNVGRIINYRSNKEYPAAKTDSILNIAKAYYQQVYREFLKY</sequence>
<keyword evidence="4 10" id="KW-1133">Transmembrane helix</keyword>
<evidence type="ECO:0000256" key="5">
    <source>
        <dbReference type="ARBA" id="ARBA00023136"/>
    </source>
</evidence>
<gene>
    <name evidence="12" type="ORF">DFQ12_5584</name>
</gene>
<organism evidence="12 13">
    <name type="scientific">Sphingobacterium detergens</name>
    <dbReference type="NCBI Taxonomy" id="1145106"/>
    <lineage>
        <taxon>Bacteria</taxon>
        <taxon>Pseudomonadati</taxon>
        <taxon>Bacteroidota</taxon>
        <taxon>Sphingobacteriia</taxon>
        <taxon>Sphingobacteriales</taxon>
        <taxon>Sphingobacteriaceae</taxon>
        <taxon>Sphingobacterium</taxon>
    </lineage>
</organism>
<evidence type="ECO:0000256" key="10">
    <source>
        <dbReference type="SAM" id="Phobius"/>
    </source>
</evidence>
<feature type="transmembrane region" description="Helical" evidence="10">
    <location>
        <begin position="186"/>
        <end position="204"/>
    </location>
</feature>
<protein>
    <submittedName>
        <fullName evidence="12">Phosphoglycerol transferase MdoB-like AlkP superfamily enzyme</fullName>
    </submittedName>
</protein>
<feature type="transmembrane region" description="Helical" evidence="10">
    <location>
        <begin position="68"/>
        <end position="86"/>
    </location>
</feature>
<feature type="binding site" evidence="8">
    <location>
        <position position="499"/>
    </location>
    <ligand>
        <name>Mn(2+)</name>
        <dbReference type="ChEBI" id="CHEBI:29035"/>
    </ligand>
</feature>
<evidence type="ECO:0000256" key="2">
    <source>
        <dbReference type="ARBA" id="ARBA00022475"/>
    </source>
</evidence>
<dbReference type="GO" id="GO:0046872">
    <property type="term" value="F:metal ion binding"/>
    <property type="evidence" value="ECO:0007669"/>
    <property type="project" value="UniProtKB-KW"/>
</dbReference>
<reference evidence="12 13" key="1">
    <citation type="submission" date="2018-09" db="EMBL/GenBank/DDBJ databases">
        <title>Genomic Encyclopedia of Type Strains, Phase III (KMG-III): the genomes of soil and plant-associated and newly described type strains.</title>
        <authorList>
            <person name="Whitman W."/>
        </authorList>
    </citation>
    <scope>NUCLEOTIDE SEQUENCE [LARGE SCALE GENOMIC DNA]</scope>
    <source>
        <strain evidence="12 13">CECT 7938</strain>
    </source>
</reference>
<feature type="transmembrane region" description="Helical" evidence="10">
    <location>
        <begin position="98"/>
        <end position="118"/>
    </location>
</feature>
<feature type="domain" description="Sulfatase N-terminal" evidence="11">
    <location>
        <begin position="282"/>
        <end position="554"/>
    </location>
</feature>
<comment type="caution">
    <text evidence="12">The sequence shown here is derived from an EMBL/GenBank/DDBJ whole genome shotgun (WGS) entry which is preliminary data.</text>
</comment>
<evidence type="ECO:0000256" key="9">
    <source>
        <dbReference type="PIRSR" id="PIRSR600917-52"/>
    </source>
</evidence>
<evidence type="ECO:0000256" key="3">
    <source>
        <dbReference type="ARBA" id="ARBA00022692"/>
    </source>
</evidence>
<dbReference type="PANTHER" id="PTHR47371">
    <property type="entry name" value="LIPOTEICHOIC ACID SYNTHASE"/>
    <property type="match status" value="1"/>
</dbReference>
<keyword evidence="7" id="KW-0479">Metal-binding</keyword>
<dbReference type="Pfam" id="PF00884">
    <property type="entry name" value="Sulfatase"/>
    <property type="match status" value="1"/>
</dbReference>
<keyword evidence="7" id="KW-0464">Manganese</keyword>
<comment type="subcellular location">
    <subcellularLocation>
        <location evidence="1">Cell membrane</location>
        <topology evidence="1">Multi-pass membrane protein</topology>
    </subcellularLocation>
</comment>
<dbReference type="PIRSF" id="PIRSF005091">
    <property type="entry name" value="Mmb_sulf_HI1246"/>
    <property type="match status" value="1"/>
</dbReference>
<dbReference type="GO" id="GO:0016740">
    <property type="term" value="F:transferase activity"/>
    <property type="evidence" value="ECO:0007669"/>
    <property type="project" value="UniProtKB-KW"/>
</dbReference>
<feature type="modified residue" description="3-oxoalanine (Ser)" evidence="9">
    <location>
        <position position="330"/>
    </location>
</feature>
<dbReference type="InterPro" id="IPR017850">
    <property type="entry name" value="Alkaline_phosphatase_core_sf"/>
</dbReference>
<evidence type="ECO:0000256" key="7">
    <source>
        <dbReference type="PIRSR" id="PIRSR005091-2"/>
    </source>
</evidence>
<proteinExistence type="predicted"/>
<dbReference type="InterPro" id="IPR012160">
    <property type="entry name" value="LtaS-like"/>
</dbReference>
<evidence type="ECO:0000256" key="8">
    <source>
        <dbReference type="PIRSR" id="PIRSR005091-3"/>
    </source>
</evidence>
<feature type="transmembrane region" description="Helical" evidence="10">
    <location>
        <begin position="20"/>
        <end position="43"/>
    </location>
</feature>
<accession>A0A420AE11</accession>
<evidence type="ECO:0000256" key="4">
    <source>
        <dbReference type="ARBA" id="ARBA00022989"/>
    </source>
</evidence>
<dbReference type="InterPro" id="IPR050448">
    <property type="entry name" value="OpgB/LTA_synthase_biosynth"/>
</dbReference>
<dbReference type="InterPro" id="IPR000917">
    <property type="entry name" value="Sulfatase_N"/>
</dbReference>
<dbReference type="Gene3D" id="3.40.720.10">
    <property type="entry name" value="Alkaline Phosphatase, subunit A"/>
    <property type="match status" value="1"/>
</dbReference>
<evidence type="ECO:0000256" key="1">
    <source>
        <dbReference type="ARBA" id="ARBA00004651"/>
    </source>
</evidence>
<evidence type="ECO:0000313" key="12">
    <source>
        <dbReference type="EMBL" id="RKE42667.1"/>
    </source>
</evidence>
<dbReference type="PANTHER" id="PTHR47371:SF3">
    <property type="entry name" value="PHOSPHOGLYCEROL TRANSFERASE I"/>
    <property type="match status" value="1"/>
</dbReference>
<dbReference type="AlphaFoldDB" id="A0A420AE11"/>
<dbReference type="SUPFAM" id="SSF53649">
    <property type="entry name" value="Alkaline phosphatase-like"/>
    <property type="match status" value="1"/>
</dbReference>
<comment type="PTM">
    <text evidence="9">The conversion to 3-oxoalanine (also known as C-formylglycine, FGly), of a serine or cysteine residue in prokaryotes and of a cysteine residue in eukaryotes, is critical for catalytic activity.</text>
</comment>
<evidence type="ECO:0000259" key="11">
    <source>
        <dbReference type="Pfam" id="PF00884"/>
    </source>
</evidence>
<keyword evidence="2" id="KW-1003">Cell membrane</keyword>